<dbReference type="SUPFAM" id="SSF48371">
    <property type="entry name" value="ARM repeat"/>
    <property type="match status" value="2"/>
</dbReference>
<proteinExistence type="predicted"/>
<evidence type="ECO:0000313" key="2">
    <source>
        <dbReference type="Proteomes" id="UP000287224"/>
    </source>
</evidence>
<sequence>MNKSASLSGLEKTILALKHTTDSIREAAVYYCIALDANHTVEPLIAAFAVEGNAPMRATMARALGILKDRRAIEPLLLAVTTDRSSAVRRDAANALGELDGREEVVEPLIAVLSAPNEHKGNKMDVNVVSSIVFALRKLNDARAVEPLIEALERKDEQTRAVIALSLGSFGDRRAVEPLLNLLYDDEPLIRRAAACALGDLGDQRAVLPLINSLTDPDFETRSGAIKSLGLLGDRRAIEPLCSLLQQDRIPYRRVFIIEALDRLGATQAVRPLIALLQNSFEEEVRVASIETLGHLGDKSATPYLLNFVTDFVAGDANELRWRAAVALGQIGDTLAIDKLSKYRTDPEPVMRMAVITALRQLKTAQTAELFPEHP</sequence>
<dbReference type="Pfam" id="PF13646">
    <property type="entry name" value="HEAT_2"/>
    <property type="match status" value="3"/>
</dbReference>
<organism evidence="1 2">
    <name type="scientific">Dictyobacter aurantiacus</name>
    <dbReference type="NCBI Taxonomy" id="1936993"/>
    <lineage>
        <taxon>Bacteria</taxon>
        <taxon>Bacillati</taxon>
        <taxon>Chloroflexota</taxon>
        <taxon>Ktedonobacteria</taxon>
        <taxon>Ktedonobacterales</taxon>
        <taxon>Dictyobacteraceae</taxon>
        <taxon>Dictyobacter</taxon>
    </lineage>
</organism>
<dbReference type="PANTHER" id="PTHR12697:SF5">
    <property type="entry name" value="DEOXYHYPUSINE HYDROXYLASE"/>
    <property type="match status" value="1"/>
</dbReference>
<keyword evidence="2" id="KW-1185">Reference proteome</keyword>
<comment type="caution">
    <text evidence="1">The sequence shown here is derived from an EMBL/GenBank/DDBJ whole genome shotgun (WGS) entry which is preliminary data.</text>
</comment>
<gene>
    <name evidence="1" type="ORF">KDAU_60380</name>
</gene>
<dbReference type="InterPro" id="IPR016024">
    <property type="entry name" value="ARM-type_fold"/>
</dbReference>
<dbReference type="InterPro" id="IPR004155">
    <property type="entry name" value="PBS_lyase_HEAT"/>
</dbReference>
<evidence type="ECO:0008006" key="3">
    <source>
        <dbReference type="Google" id="ProtNLM"/>
    </source>
</evidence>
<name>A0A401ZPA4_9CHLR</name>
<dbReference type="OrthoDB" id="158272at2"/>
<dbReference type="Proteomes" id="UP000287224">
    <property type="component" value="Unassembled WGS sequence"/>
</dbReference>
<protein>
    <recommendedName>
        <fullName evidence="3">Phycocyanobilin lyase</fullName>
    </recommendedName>
</protein>
<dbReference type="RefSeq" id="WP_126601215.1">
    <property type="nucleotide sequence ID" value="NZ_BIFQ01000002.1"/>
</dbReference>
<dbReference type="PANTHER" id="PTHR12697">
    <property type="entry name" value="PBS LYASE HEAT-LIKE PROTEIN"/>
    <property type="match status" value="1"/>
</dbReference>
<dbReference type="GO" id="GO:0016491">
    <property type="term" value="F:oxidoreductase activity"/>
    <property type="evidence" value="ECO:0007669"/>
    <property type="project" value="TreeGrafter"/>
</dbReference>
<dbReference type="Gene3D" id="1.25.10.10">
    <property type="entry name" value="Leucine-rich Repeat Variant"/>
    <property type="match status" value="3"/>
</dbReference>
<evidence type="ECO:0000313" key="1">
    <source>
        <dbReference type="EMBL" id="GCE08709.1"/>
    </source>
</evidence>
<dbReference type="AlphaFoldDB" id="A0A401ZPA4"/>
<reference evidence="2" key="1">
    <citation type="submission" date="2018-12" db="EMBL/GenBank/DDBJ databases">
        <title>Tengunoibacter tsumagoiensis gen. nov., sp. nov., Dictyobacter kobayashii sp. nov., D. alpinus sp. nov., and D. joshuensis sp. nov. and description of Dictyobacteraceae fam. nov. within the order Ktedonobacterales isolated from Tengu-no-mugimeshi.</title>
        <authorList>
            <person name="Wang C.M."/>
            <person name="Zheng Y."/>
            <person name="Sakai Y."/>
            <person name="Toyoda A."/>
            <person name="Minakuchi Y."/>
            <person name="Abe K."/>
            <person name="Yokota A."/>
            <person name="Yabe S."/>
        </authorList>
    </citation>
    <scope>NUCLEOTIDE SEQUENCE [LARGE SCALE GENOMIC DNA]</scope>
    <source>
        <strain evidence="2">S-27</strain>
    </source>
</reference>
<accession>A0A401ZPA4</accession>
<dbReference type="EMBL" id="BIFQ01000002">
    <property type="protein sequence ID" value="GCE08709.1"/>
    <property type="molecule type" value="Genomic_DNA"/>
</dbReference>
<dbReference type="Pfam" id="PF03130">
    <property type="entry name" value="HEAT_PBS"/>
    <property type="match status" value="2"/>
</dbReference>
<dbReference type="SMART" id="SM00567">
    <property type="entry name" value="EZ_HEAT"/>
    <property type="match status" value="10"/>
</dbReference>
<dbReference type="InterPro" id="IPR011989">
    <property type="entry name" value="ARM-like"/>
</dbReference>